<dbReference type="SUPFAM" id="SSF46785">
    <property type="entry name" value="Winged helix' DNA-binding domain"/>
    <property type="match status" value="1"/>
</dbReference>
<evidence type="ECO:0000313" key="7">
    <source>
        <dbReference type="Proteomes" id="UP001597176"/>
    </source>
</evidence>
<accession>A0ABW3X417</accession>
<evidence type="ECO:0000259" key="5">
    <source>
        <dbReference type="PROSITE" id="PS50931"/>
    </source>
</evidence>
<feature type="domain" description="HTH lysR-type" evidence="5">
    <location>
        <begin position="1"/>
        <end position="61"/>
    </location>
</feature>
<protein>
    <submittedName>
        <fullName evidence="6">LysR family transcriptional regulator</fullName>
    </submittedName>
</protein>
<sequence length="305" mass="32935">MQRADLSDLAAFASVATHRRFRKAAVELGVSPSALSHALRGLEARIGVRLLHRTTRSVAVTEAGAILLARLHPALAEIAGAVDATRLFRDEVTGSLRINAPGAACRLVLMPLLARFLARHPGVAVEISGDNAMTDVVAEGFDAGIRMGERVAKDMIALPIGGQQRFAVIGSPAYLDRHGVPRSPQDLALHACIRQRFPSGRLFDWKFEKDGRTCDVPVAGSLTFGDQELMVEAASQGIGLAFVFEGYAAEALAQGRVVRLMEDWCPPFPGFHLCYSGRRHVPSALKAFIDLTREGQFRNDGSDEA</sequence>
<dbReference type="PANTHER" id="PTHR30537:SF1">
    <property type="entry name" value="HTH-TYPE TRANSCRIPTIONAL REGULATOR PGRR"/>
    <property type="match status" value="1"/>
</dbReference>
<gene>
    <name evidence="6" type="ORF">ACFQ4G_19445</name>
</gene>
<proteinExistence type="inferred from homology"/>
<dbReference type="SUPFAM" id="SSF53850">
    <property type="entry name" value="Periplasmic binding protein-like II"/>
    <property type="match status" value="1"/>
</dbReference>
<dbReference type="Pfam" id="PF03466">
    <property type="entry name" value="LysR_substrate"/>
    <property type="match status" value="1"/>
</dbReference>
<dbReference type="RefSeq" id="WP_238209224.1">
    <property type="nucleotide sequence ID" value="NZ_JBHTND010000037.1"/>
</dbReference>
<dbReference type="CDD" id="cd08474">
    <property type="entry name" value="PBP2_CrgA_like_5"/>
    <property type="match status" value="1"/>
</dbReference>
<organism evidence="6 7">
    <name type="scientific">Methylobacterium marchantiae</name>
    <dbReference type="NCBI Taxonomy" id="600331"/>
    <lineage>
        <taxon>Bacteria</taxon>
        <taxon>Pseudomonadati</taxon>
        <taxon>Pseudomonadota</taxon>
        <taxon>Alphaproteobacteria</taxon>
        <taxon>Hyphomicrobiales</taxon>
        <taxon>Methylobacteriaceae</taxon>
        <taxon>Methylobacterium</taxon>
    </lineage>
</organism>
<dbReference type="PROSITE" id="PS50931">
    <property type="entry name" value="HTH_LYSR"/>
    <property type="match status" value="1"/>
</dbReference>
<keyword evidence="4" id="KW-0804">Transcription</keyword>
<dbReference type="Gene3D" id="3.40.190.290">
    <property type="match status" value="1"/>
</dbReference>
<evidence type="ECO:0000256" key="1">
    <source>
        <dbReference type="ARBA" id="ARBA00009437"/>
    </source>
</evidence>
<comment type="similarity">
    <text evidence="1">Belongs to the LysR transcriptional regulatory family.</text>
</comment>
<dbReference type="PANTHER" id="PTHR30537">
    <property type="entry name" value="HTH-TYPE TRANSCRIPTIONAL REGULATOR"/>
    <property type="match status" value="1"/>
</dbReference>
<dbReference type="InterPro" id="IPR058163">
    <property type="entry name" value="LysR-type_TF_proteobact-type"/>
</dbReference>
<dbReference type="InterPro" id="IPR036388">
    <property type="entry name" value="WH-like_DNA-bd_sf"/>
</dbReference>
<keyword evidence="3" id="KW-0238">DNA-binding</keyword>
<dbReference type="Pfam" id="PF00126">
    <property type="entry name" value="HTH_1"/>
    <property type="match status" value="1"/>
</dbReference>
<keyword evidence="7" id="KW-1185">Reference proteome</keyword>
<reference evidence="7" key="1">
    <citation type="journal article" date="2019" name="Int. J. Syst. Evol. Microbiol.">
        <title>The Global Catalogue of Microorganisms (GCM) 10K type strain sequencing project: providing services to taxonomists for standard genome sequencing and annotation.</title>
        <authorList>
            <consortium name="The Broad Institute Genomics Platform"/>
            <consortium name="The Broad Institute Genome Sequencing Center for Infectious Disease"/>
            <person name="Wu L."/>
            <person name="Ma J."/>
        </authorList>
    </citation>
    <scope>NUCLEOTIDE SEQUENCE [LARGE SCALE GENOMIC DNA]</scope>
    <source>
        <strain evidence="7">CCUG 56108</strain>
    </source>
</reference>
<evidence type="ECO:0000256" key="3">
    <source>
        <dbReference type="ARBA" id="ARBA00023125"/>
    </source>
</evidence>
<evidence type="ECO:0000256" key="4">
    <source>
        <dbReference type="ARBA" id="ARBA00023163"/>
    </source>
</evidence>
<dbReference type="InterPro" id="IPR000847">
    <property type="entry name" value="LysR_HTH_N"/>
</dbReference>
<keyword evidence="2" id="KW-0805">Transcription regulation</keyword>
<dbReference type="InterPro" id="IPR005119">
    <property type="entry name" value="LysR_subst-bd"/>
</dbReference>
<dbReference type="InterPro" id="IPR036390">
    <property type="entry name" value="WH_DNA-bd_sf"/>
</dbReference>
<dbReference type="EMBL" id="JBHTND010000037">
    <property type="protein sequence ID" value="MFD1303746.1"/>
    <property type="molecule type" value="Genomic_DNA"/>
</dbReference>
<evidence type="ECO:0000256" key="2">
    <source>
        <dbReference type="ARBA" id="ARBA00023015"/>
    </source>
</evidence>
<evidence type="ECO:0000313" key="6">
    <source>
        <dbReference type="EMBL" id="MFD1303746.1"/>
    </source>
</evidence>
<dbReference type="Proteomes" id="UP001597176">
    <property type="component" value="Unassembled WGS sequence"/>
</dbReference>
<name>A0ABW3X417_9HYPH</name>
<dbReference type="Gene3D" id="1.10.10.10">
    <property type="entry name" value="Winged helix-like DNA-binding domain superfamily/Winged helix DNA-binding domain"/>
    <property type="match status" value="1"/>
</dbReference>
<comment type="caution">
    <text evidence="6">The sequence shown here is derived from an EMBL/GenBank/DDBJ whole genome shotgun (WGS) entry which is preliminary data.</text>
</comment>